<evidence type="ECO:0000313" key="3">
    <source>
        <dbReference type="EMBL" id="RDY61672.1"/>
    </source>
</evidence>
<feature type="coiled-coil region" evidence="1">
    <location>
        <begin position="41"/>
        <end position="68"/>
    </location>
</feature>
<evidence type="ECO:0000313" key="4">
    <source>
        <dbReference type="Proteomes" id="UP000261828"/>
    </source>
</evidence>
<sequence>MLKHNFIHELKTLTRNRWMLFLGIIILVFFSFATFNGHQKVEKRALDINAAKQEVKDADQEMLMLIDSVERGMEVSAPYWTIPTSPMAVGNYHPRVAAMDPEPWAFIATGQSDLFTHYVKPTVAGDDHTLNYTEMTSPIQLLFGSFDISFVIIYLLPLIIVAFSYNILSSERENGSLRLLASNSISLQKWVIQKLAFRFLFVALVSILVLGGIFLIKGFDLFSNFGEFLSLVLVMLGYVLFWFVLAFIINISSGSSAKNAIVLLGLWVGLVLLVPSILNQLGNSIYPMPSRTLMINDMRQIKVDVSQKQDEILDNYLRDHPEYAINDTTENRSFYHRYMASQMLVKKELEPAVSEFEDQLKRQQQWLNQFKWLSPAILVQESMNHIAGTSTSDYESYRKQVSEFADIWRNHFMPLLYNNQKFSEADYKDLPSFQYKSKKTSVKANLLLLFVISLILGLTFGISHVIKGKKASMAMN</sequence>
<keyword evidence="2" id="KW-1133">Transmembrane helix</keyword>
<dbReference type="PANTHER" id="PTHR43471:SF14">
    <property type="entry name" value="ABC-2 TYPE TRANSPORT SYSTEM PERMEASE PROTEIN"/>
    <property type="match status" value="1"/>
</dbReference>
<keyword evidence="4" id="KW-1185">Reference proteome</keyword>
<dbReference type="Proteomes" id="UP000261828">
    <property type="component" value="Unassembled WGS sequence"/>
</dbReference>
<feature type="transmembrane region" description="Helical" evidence="2">
    <location>
        <begin position="195"/>
        <end position="216"/>
    </location>
</feature>
<dbReference type="RefSeq" id="WP_116183553.1">
    <property type="nucleotide sequence ID" value="NZ_QTJX01000001.1"/>
</dbReference>
<feature type="transmembrane region" description="Helical" evidence="2">
    <location>
        <begin position="446"/>
        <end position="466"/>
    </location>
</feature>
<feature type="transmembrane region" description="Helical" evidence="2">
    <location>
        <begin position="18"/>
        <end position="35"/>
    </location>
</feature>
<dbReference type="InterPro" id="IPR021913">
    <property type="entry name" value="DUF3526"/>
</dbReference>
<evidence type="ECO:0000256" key="2">
    <source>
        <dbReference type="SAM" id="Phobius"/>
    </source>
</evidence>
<protein>
    <submittedName>
        <fullName evidence="3">DUF3526 domain-containing protein</fullName>
    </submittedName>
</protein>
<proteinExistence type="predicted"/>
<reference evidence="3 4" key="1">
    <citation type="submission" date="2018-08" db="EMBL/GenBank/DDBJ databases">
        <title>Muricauda nanhaiensis sp. nov., isolated from seawater of the South China Sea.</title>
        <authorList>
            <person name="Dang Y."/>
        </authorList>
    </citation>
    <scope>NUCLEOTIDE SEQUENCE [LARGE SCALE GENOMIC DNA]</scope>
    <source>
        <strain evidence="3 4">SM1704</strain>
    </source>
</reference>
<dbReference type="OrthoDB" id="6016419at2"/>
<accession>A0A371JV64</accession>
<feature type="transmembrane region" description="Helical" evidence="2">
    <location>
        <begin position="228"/>
        <end position="249"/>
    </location>
</feature>
<feature type="transmembrane region" description="Helical" evidence="2">
    <location>
        <begin position="141"/>
        <end position="168"/>
    </location>
</feature>
<dbReference type="PANTHER" id="PTHR43471">
    <property type="entry name" value="ABC TRANSPORTER PERMEASE"/>
    <property type="match status" value="1"/>
</dbReference>
<dbReference type="Pfam" id="PF12040">
    <property type="entry name" value="DUF3526"/>
    <property type="match status" value="1"/>
</dbReference>
<feature type="transmembrane region" description="Helical" evidence="2">
    <location>
        <begin position="261"/>
        <end position="281"/>
    </location>
</feature>
<keyword evidence="2" id="KW-0812">Transmembrane</keyword>
<organism evidence="3 4">
    <name type="scientific">Flagellimonas nanhaiensis</name>
    <dbReference type="NCBI Taxonomy" id="2292706"/>
    <lineage>
        <taxon>Bacteria</taxon>
        <taxon>Pseudomonadati</taxon>
        <taxon>Bacteroidota</taxon>
        <taxon>Flavobacteriia</taxon>
        <taxon>Flavobacteriales</taxon>
        <taxon>Flavobacteriaceae</taxon>
        <taxon>Flagellimonas</taxon>
    </lineage>
</organism>
<dbReference type="AlphaFoldDB" id="A0A371JV64"/>
<dbReference type="EMBL" id="QTJX01000001">
    <property type="protein sequence ID" value="RDY61672.1"/>
    <property type="molecule type" value="Genomic_DNA"/>
</dbReference>
<evidence type="ECO:0000256" key="1">
    <source>
        <dbReference type="SAM" id="Coils"/>
    </source>
</evidence>
<gene>
    <name evidence="3" type="ORF">DX873_05830</name>
</gene>
<keyword evidence="2" id="KW-0472">Membrane</keyword>
<name>A0A371JV64_9FLAO</name>
<comment type="caution">
    <text evidence="3">The sequence shown here is derived from an EMBL/GenBank/DDBJ whole genome shotgun (WGS) entry which is preliminary data.</text>
</comment>
<keyword evidence="1" id="KW-0175">Coiled coil</keyword>